<dbReference type="AlphaFoldDB" id="A0AAQ3QTE2"/>
<dbReference type="SMART" id="SM00346">
    <property type="entry name" value="HTH_ICLR"/>
    <property type="match status" value="1"/>
</dbReference>
<keyword evidence="3" id="KW-0804">Transcription</keyword>
<evidence type="ECO:0000256" key="2">
    <source>
        <dbReference type="ARBA" id="ARBA00023125"/>
    </source>
</evidence>
<accession>A0AAQ3QTE2</accession>
<dbReference type="PANTHER" id="PTHR30136:SF35">
    <property type="entry name" value="HTH-TYPE TRANSCRIPTIONAL REGULATOR RV1719"/>
    <property type="match status" value="1"/>
</dbReference>
<dbReference type="InterPro" id="IPR036388">
    <property type="entry name" value="WH-like_DNA-bd_sf"/>
</dbReference>
<dbReference type="PROSITE" id="PS51077">
    <property type="entry name" value="HTH_ICLR"/>
    <property type="match status" value="1"/>
</dbReference>
<dbReference type="SUPFAM" id="SSF55781">
    <property type="entry name" value="GAF domain-like"/>
    <property type="match status" value="1"/>
</dbReference>
<dbReference type="InterPro" id="IPR005471">
    <property type="entry name" value="Tscrpt_reg_IclR_N"/>
</dbReference>
<dbReference type="Gene3D" id="3.30.450.40">
    <property type="match status" value="1"/>
</dbReference>
<evidence type="ECO:0000259" key="5">
    <source>
        <dbReference type="PROSITE" id="PS51078"/>
    </source>
</evidence>
<reference evidence="6 7" key="1">
    <citation type="submission" date="2023-10" db="EMBL/GenBank/DDBJ databases">
        <title>Rubellicoccus peritrichatus gen. nov., sp. nov., isolated from an algae of coral reef tank.</title>
        <authorList>
            <person name="Luo J."/>
        </authorList>
    </citation>
    <scope>NUCLEOTIDE SEQUENCE [LARGE SCALE GENOMIC DNA]</scope>
    <source>
        <strain evidence="6 7">CR14</strain>
    </source>
</reference>
<protein>
    <submittedName>
        <fullName evidence="6">Helix-turn-helix domain-containing protein</fullName>
    </submittedName>
</protein>
<gene>
    <name evidence="6" type="ORF">RZN69_10985</name>
</gene>
<organism evidence="6 7">
    <name type="scientific">Rubellicoccus peritrichatus</name>
    <dbReference type="NCBI Taxonomy" id="3080537"/>
    <lineage>
        <taxon>Bacteria</taxon>
        <taxon>Pseudomonadati</taxon>
        <taxon>Verrucomicrobiota</taxon>
        <taxon>Opitutia</taxon>
        <taxon>Puniceicoccales</taxon>
        <taxon>Cerasicoccaceae</taxon>
        <taxon>Rubellicoccus</taxon>
    </lineage>
</organism>
<dbReference type="RefSeq" id="WP_317836177.1">
    <property type="nucleotide sequence ID" value="NZ_CP136920.1"/>
</dbReference>
<dbReference type="GO" id="GO:0003700">
    <property type="term" value="F:DNA-binding transcription factor activity"/>
    <property type="evidence" value="ECO:0007669"/>
    <property type="project" value="TreeGrafter"/>
</dbReference>
<evidence type="ECO:0000313" key="6">
    <source>
        <dbReference type="EMBL" id="WOO43613.1"/>
    </source>
</evidence>
<keyword evidence="1" id="KW-0805">Transcription regulation</keyword>
<dbReference type="PROSITE" id="PS51078">
    <property type="entry name" value="ICLR_ED"/>
    <property type="match status" value="1"/>
</dbReference>
<dbReference type="Pfam" id="PF09339">
    <property type="entry name" value="HTH_IclR"/>
    <property type="match status" value="1"/>
</dbReference>
<evidence type="ECO:0000313" key="7">
    <source>
        <dbReference type="Proteomes" id="UP001304300"/>
    </source>
</evidence>
<evidence type="ECO:0000256" key="1">
    <source>
        <dbReference type="ARBA" id="ARBA00023015"/>
    </source>
</evidence>
<dbReference type="EMBL" id="CP136920">
    <property type="protein sequence ID" value="WOO43613.1"/>
    <property type="molecule type" value="Genomic_DNA"/>
</dbReference>
<keyword evidence="2" id="KW-0238">DNA-binding</keyword>
<feature type="domain" description="IclR-ED" evidence="5">
    <location>
        <begin position="60"/>
        <end position="236"/>
    </location>
</feature>
<dbReference type="SUPFAM" id="SSF46785">
    <property type="entry name" value="Winged helix' DNA-binding domain"/>
    <property type="match status" value="1"/>
</dbReference>
<dbReference type="KEGG" id="puo:RZN69_10985"/>
<dbReference type="GO" id="GO:0045892">
    <property type="term" value="P:negative regulation of DNA-templated transcription"/>
    <property type="evidence" value="ECO:0007669"/>
    <property type="project" value="TreeGrafter"/>
</dbReference>
<keyword evidence="7" id="KW-1185">Reference proteome</keyword>
<proteinExistence type="predicted"/>
<dbReference type="InterPro" id="IPR050707">
    <property type="entry name" value="HTH_MetabolicPath_Reg"/>
</dbReference>
<dbReference type="Proteomes" id="UP001304300">
    <property type="component" value="Chromosome"/>
</dbReference>
<feature type="domain" description="HTH iclR-type" evidence="4">
    <location>
        <begin position="1"/>
        <end position="61"/>
    </location>
</feature>
<evidence type="ECO:0000259" key="4">
    <source>
        <dbReference type="PROSITE" id="PS51077"/>
    </source>
</evidence>
<dbReference type="Gene3D" id="1.10.10.10">
    <property type="entry name" value="Winged helix-like DNA-binding domain superfamily/Winged helix DNA-binding domain"/>
    <property type="match status" value="1"/>
</dbReference>
<dbReference type="Pfam" id="PF01614">
    <property type="entry name" value="IclR_C"/>
    <property type="match status" value="1"/>
</dbReference>
<dbReference type="PANTHER" id="PTHR30136">
    <property type="entry name" value="HELIX-TURN-HELIX TRANSCRIPTIONAL REGULATOR, ICLR FAMILY"/>
    <property type="match status" value="1"/>
</dbReference>
<dbReference type="InterPro" id="IPR029016">
    <property type="entry name" value="GAF-like_dom_sf"/>
</dbReference>
<name>A0AAQ3QTE2_9BACT</name>
<evidence type="ECO:0000256" key="3">
    <source>
        <dbReference type="ARBA" id="ARBA00023163"/>
    </source>
</evidence>
<dbReference type="InterPro" id="IPR036390">
    <property type="entry name" value="WH_DNA-bd_sf"/>
</dbReference>
<dbReference type="GO" id="GO:0003677">
    <property type="term" value="F:DNA binding"/>
    <property type="evidence" value="ECO:0007669"/>
    <property type="project" value="UniProtKB-KW"/>
</dbReference>
<dbReference type="InterPro" id="IPR014757">
    <property type="entry name" value="Tscrpt_reg_IclR_C"/>
</dbReference>
<sequence length="236" mass="26124">MHKAISVLQYLADCERAVSVKELAYSLNIPSASCYRLVRTLLEHNWVREVPEGGLRIAFGVAHVARSYSEVEALVSELEVPIRRLANDLGMSVKVSLREGHYATTALRAEPARPNAITSPIGYRFHLTIGSAAAVLLAQLSDEEVELILQTAPDEAWKRQAREDVWSRIRDCRVNGVCCDLGLQHPSIFAMSVPLKLSDLLTVALTAVGWKEDFESHKREVITKHLTSVALSLGDL</sequence>